<protein>
    <submittedName>
        <fullName evidence="1">BQ5605_C006g03988 protein</fullName>
    </submittedName>
</protein>
<keyword evidence="2" id="KW-1185">Reference proteome</keyword>
<accession>A0A2X0MST1</accession>
<dbReference type="EMBL" id="FQNC01000044">
    <property type="protein sequence ID" value="SGY55216.1"/>
    <property type="molecule type" value="Genomic_DNA"/>
</dbReference>
<dbReference type="AlphaFoldDB" id="A0A2X0MST1"/>
<evidence type="ECO:0000313" key="1">
    <source>
        <dbReference type="EMBL" id="SGY55216.1"/>
    </source>
</evidence>
<organism evidence="1 2">
    <name type="scientific">Microbotryum silenes-dioicae</name>
    <dbReference type="NCBI Taxonomy" id="796604"/>
    <lineage>
        <taxon>Eukaryota</taxon>
        <taxon>Fungi</taxon>
        <taxon>Dikarya</taxon>
        <taxon>Basidiomycota</taxon>
        <taxon>Pucciniomycotina</taxon>
        <taxon>Microbotryomycetes</taxon>
        <taxon>Microbotryales</taxon>
        <taxon>Microbotryaceae</taxon>
        <taxon>Microbotryum</taxon>
    </lineage>
</organism>
<reference evidence="1 2" key="1">
    <citation type="submission" date="2016-11" db="EMBL/GenBank/DDBJ databases">
        <authorList>
            <person name="Jaros S."/>
            <person name="Januszkiewicz K."/>
            <person name="Wedrychowicz H."/>
        </authorList>
    </citation>
    <scope>NUCLEOTIDE SEQUENCE [LARGE SCALE GENOMIC DNA]</scope>
</reference>
<gene>
    <name evidence="1" type="primary">BQ5605_C006g03988</name>
    <name evidence="1" type="ORF">BQ5605_C006G03988</name>
</gene>
<dbReference type="Proteomes" id="UP000249464">
    <property type="component" value="Unassembled WGS sequence"/>
</dbReference>
<sequence length="85" mass="9561">MDPKGVPPFSRETCPGRVLGSVRKRTLHLASSAQTICHDGARPRSRTSQAAHQCGPRAERKKIWDSWIVECAHRWLALSSKQRDV</sequence>
<proteinExistence type="predicted"/>
<evidence type="ECO:0000313" key="2">
    <source>
        <dbReference type="Proteomes" id="UP000249464"/>
    </source>
</evidence>
<name>A0A2X0MST1_9BASI</name>